<dbReference type="Pfam" id="PF14559">
    <property type="entry name" value="TPR_19"/>
    <property type="match status" value="1"/>
</dbReference>
<dbReference type="RefSeq" id="WP_422863442.1">
    <property type="nucleotide sequence ID" value="NZ_JAMSKV010000004.1"/>
</dbReference>
<protein>
    <submittedName>
        <fullName evidence="7">Co-chaperone YbbN</fullName>
    </submittedName>
</protein>
<gene>
    <name evidence="7" type="ORF">NFI95_05900</name>
</gene>
<dbReference type="InterPro" id="IPR013766">
    <property type="entry name" value="Thioredoxin_domain"/>
</dbReference>
<organism evidence="7 8">
    <name type="scientific">Endosaccharibacter trunci</name>
    <dbReference type="NCBI Taxonomy" id="2812733"/>
    <lineage>
        <taxon>Bacteria</taxon>
        <taxon>Pseudomonadati</taxon>
        <taxon>Pseudomonadota</taxon>
        <taxon>Alphaproteobacteria</taxon>
        <taxon>Acetobacterales</taxon>
        <taxon>Acetobacteraceae</taxon>
        <taxon>Endosaccharibacter</taxon>
    </lineage>
</organism>
<feature type="region of interest" description="Disordered" evidence="5">
    <location>
        <begin position="1"/>
        <end position="44"/>
    </location>
</feature>
<feature type="compositionally biased region" description="Low complexity" evidence="5">
    <location>
        <begin position="24"/>
        <end position="35"/>
    </location>
</feature>
<accession>A0ABT1W521</accession>
<dbReference type="Pfam" id="PF00085">
    <property type="entry name" value="Thioredoxin"/>
    <property type="match status" value="1"/>
</dbReference>
<dbReference type="PROSITE" id="PS00194">
    <property type="entry name" value="THIOREDOXIN_1"/>
    <property type="match status" value="1"/>
</dbReference>
<sequence>MDYIIGQNSSARNASRDAGPGLRAPHAPAVPDAHPQTGGGASDADIIIDGDQNNFMADVIEASRQVPVLVDFWATWCGPCKTLTPALEKVVRAAGGRIRLVKIDIDANRALVSQLAQIGLPMQSVPTVAAFWQGQILDVFQGALPESELKRFVEVLLKQAGGSMPSADLLAEAKLAIEDGRVEDGAALFSAVLDQDGESPEAWGGLARALLAMGRDEDALGVLDQVPAKIAEHVEISGARSAIALAAEGRKLADAVGGLEARLAADPNDHAARYELATALNAANRRSEAVDALLEILKRDRSWNQDAARLQLIRFFESWGFDEPATLAGRRRMSALLFS</sequence>
<dbReference type="SUPFAM" id="SSF52833">
    <property type="entry name" value="Thioredoxin-like"/>
    <property type="match status" value="1"/>
</dbReference>
<proteinExistence type="predicted"/>
<evidence type="ECO:0000256" key="4">
    <source>
        <dbReference type="ARBA" id="ARBA00023284"/>
    </source>
</evidence>
<feature type="compositionally biased region" description="Polar residues" evidence="5">
    <location>
        <begin position="1"/>
        <end position="13"/>
    </location>
</feature>
<reference evidence="7 8" key="1">
    <citation type="submission" date="2022-06" db="EMBL/GenBank/DDBJ databases">
        <title>Endosaccharibacter gen. nov., sp. nov., endophytic bacteria isolated from sugarcane.</title>
        <authorList>
            <person name="Pitiwittayakul N."/>
            <person name="Yukphan P."/>
            <person name="Charoenyingcharoen P."/>
            <person name="Tanasupawat S."/>
        </authorList>
    </citation>
    <scope>NUCLEOTIDE SEQUENCE [LARGE SCALE GENOMIC DNA]</scope>
    <source>
        <strain evidence="7 8">KSS8</strain>
    </source>
</reference>
<dbReference type="PROSITE" id="PS51352">
    <property type="entry name" value="THIOREDOXIN_2"/>
    <property type="match status" value="1"/>
</dbReference>
<keyword evidence="8" id="KW-1185">Reference proteome</keyword>
<dbReference type="PANTHER" id="PTHR45663:SF11">
    <property type="entry name" value="GEO12009P1"/>
    <property type="match status" value="1"/>
</dbReference>
<keyword evidence="1" id="KW-0813">Transport</keyword>
<evidence type="ECO:0000259" key="6">
    <source>
        <dbReference type="PROSITE" id="PS51352"/>
    </source>
</evidence>
<dbReference type="Proteomes" id="UP001524587">
    <property type="component" value="Unassembled WGS sequence"/>
</dbReference>
<dbReference type="SUPFAM" id="SSF48452">
    <property type="entry name" value="TPR-like"/>
    <property type="match status" value="1"/>
</dbReference>
<dbReference type="PANTHER" id="PTHR45663">
    <property type="entry name" value="GEO12009P1"/>
    <property type="match status" value="1"/>
</dbReference>
<dbReference type="CDD" id="cd02956">
    <property type="entry name" value="ybbN"/>
    <property type="match status" value="1"/>
</dbReference>
<dbReference type="InterPro" id="IPR036249">
    <property type="entry name" value="Thioredoxin-like_sf"/>
</dbReference>
<feature type="domain" description="Thioredoxin" evidence="6">
    <location>
        <begin position="18"/>
        <end position="158"/>
    </location>
</feature>
<evidence type="ECO:0000256" key="1">
    <source>
        <dbReference type="ARBA" id="ARBA00022448"/>
    </source>
</evidence>
<dbReference type="EMBL" id="JAMSKV010000004">
    <property type="protein sequence ID" value="MCQ8277977.1"/>
    <property type="molecule type" value="Genomic_DNA"/>
</dbReference>
<keyword evidence="4" id="KW-0676">Redox-active center</keyword>
<comment type="caution">
    <text evidence="7">The sequence shown here is derived from an EMBL/GenBank/DDBJ whole genome shotgun (WGS) entry which is preliminary data.</text>
</comment>
<dbReference type="InterPro" id="IPR011990">
    <property type="entry name" value="TPR-like_helical_dom_sf"/>
</dbReference>
<evidence type="ECO:0000256" key="2">
    <source>
        <dbReference type="ARBA" id="ARBA00022982"/>
    </source>
</evidence>
<evidence type="ECO:0000313" key="7">
    <source>
        <dbReference type="EMBL" id="MCQ8277977.1"/>
    </source>
</evidence>
<keyword evidence="2" id="KW-0249">Electron transport</keyword>
<evidence type="ECO:0000256" key="3">
    <source>
        <dbReference type="ARBA" id="ARBA00023157"/>
    </source>
</evidence>
<keyword evidence="3" id="KW-1015">Disulfide bond</keyword>
<dbReference type="Pfam" id="PF14561">
    <property type="entry name" value="TPR_20"/>
    <property type="match status" value="1"/>
</dbReference>
<dbReference type="Gene3D" id="1.25.40.10">
    <property type="entry name" value="Tetratricopeptide repeat domain"/>
    <property type="match status" value="2"/>
</dbReference>
<evidence type="ECO:0000313" key="8">
    <source>
        <dbReference type="Proteomes" id="UP001524587"/>
    </source>
</evidence>
<dbReference type="Gene3D" id="3.40.30.10">
    <property type="entry name" value="Glutaredoxin"/>
    <property type="match status" value="1"/>
</dbReference>
<dbReference type="InterPro" id="IPR017937">
    <property type="entry name" value="Thioredoxin_CS"/>
</dbReference>
<name>A0ABT1W521_9PROT</name>
<evidence type="ECO:0000256" key="5">
    <source>
        <dbReference type="SAM" id="MobiDB-lite"/>
    </source>
</evidence>